<dbReference type="RefSeq" id="XP_029216282.1">
    <property type="nucleotide sequence ID" value="XM_029360306.1"/>
</dbReference>
<feature type="compositionally biased region" description="Basic and acidic residues" evidence="1">
    <location>
        <begin position="900"/>
        <end position="910"/>
    </location>
</feature>
<proteinExistence type="predicted"/>
<feature type="region of interest" description="Disordered" evidence="1">
    <location>
        <begin position="1607"/>
        <end position="1628"/>
    </location>
</feature>
<feature type="region of interest" description="Disordered" evidence="1">
    <location>
        <begin position="1874"/>
        <end position="1984"/>
    </location>
</feature>
<gene>
    <name evidence="2" type="ORF">BESB_015910</name>
</gene>
<feature type="region of interest" description="Disordered" evidence="1">
    <location>
        <begin position="2042"/>
        <end position="2093"/>
    </location>
</feature>
<feature type="region of interest" description="Disordered" evidence="1">
    <location>
        <begin position="1378"/>
        <end position="1421"/>
    </location>
</feature>
<feature type="compositionally biased region" description="Low complexity" evidence="1">
    <location>
        <begin position="1018"/>
        <end position="1033"/>
    </location>
</feature>
<name>A0A2A9M9B6_BESBE</name>
<feature type="compositionally biased region" description="Low complexity" evidence="1">
    <location>
        <begin position="812"/>
        <end position="833"/>
    </location>
</feature>
<feature type="region of interest" description="Disordered" evidence="1">
    <location>
        <begin position="519"/>
        <end position="590"/>
    </location>
</feature>
<feature type="region of interest" description="Disordered" evidence="1">
    <location>
        <begin position="398"/>
        <end position="427"/>
    </location>
</feature>
<keyword evidence="3" id="KW-1185">Reference proteome</keyword>
<feature type="compositionally biased region" description="Polar residues" evidence="1">
    <location>
        <begin position="406"/>
        <end position="415"/>
    </location>
</feature>
<accession>A0A2A9M9B6</accession>
<feature type="compositionally biased region" description="Low complexity" evidence="1">
    <location>
        <begin position="2042"/>
        <end position="2051"/>
    </location>
</feature>
<feature type="compositionally biased region" description="Basic and acidic residues" evidence="1">
    <location>
        <begin position="860"/>
        <end position="892"/>
    </location>
</feature>
<feature type="region of interest" description="Disordered" evidence="1">
    <location>
        <begin position="793"/>
        <end position="915"/>
    </location>
</feature>
<comment type="caution">
    <text evidence="2">The sequence shown here is derived from an EMBL/GenBank/DDBJ whole genome shotgun (WGS) entry which is preliminary data.</text>
</comment>
<protein>
    <recommendedName>
        <fullName evidence="4">C3H1-type domain-containing protein</fullName>
    </recommendedName>
</protein>
<dbReference type="VEuPathDB" id="ToxoDB:BESB_015910"/>
<feature type="compositionally biased region" description="Gly residues" evidence="1">
    <location>
        <begin position="1062"/>
        <end position="1074"/>
    </location>
</feature>
<feature type="region of interest" description="Disordered" evidence="1">
    <location>
        <begin position="1472"/>
        <end position="1501"/>
    </location>
</feature>
<feature type="region of interest" description="Disordered" evidence="1">
    <location>
        <begin position="1017"/>
        <end position="1080"/>
    </location>
</feature>
<dbReference type="OrthoDB" id="331219at2759"/>
<dbReference type="EMBL" id="NWUJ01000011">
    <property type="protein sequence ID" value="PFH32273.1"/>
    <property type="molecule type" value="Genomic_DNA"/>
</dbReference>
<feature type="region of interest" description="Disordered" evidence="1">
    <location>
        <begin position="179"/>
        <end position="204"/>
    </location>
</feature>
<feature type="compositionally biased region" description="Polar residues" evidence="1">
    <location>
        <begin position="569"/>
        <end position="579"/>
    </location>
</feature>
<feature type="compositionally biased region" description="Low complexity" evidence="1">
    <location>
        <begin position="188"/>
        <end position="198"/>
    </location>
</feature>
<feature type="compositionally biased region" description="Basic and acidic residues" evidence="1">
    <location>
        <begin position="2052"/>
        <end position="2080"/>
    </location>
</feature>
<feature type="region of interest" description="Disordered" evidence="1">
    <location>
        <begin position="94"/>
        <end position="133"/>
    </location>
</feature>
<reference evidence="2 3" key="1">
    <citation type="submission" date="2017-09" db="EMBL/GenBank/DDBJ databases">
        <title>Genome sequencing of Besnoitia besnoiti strain Bb-Ger1.</title>
        <authorList>
            <person name="Schares G."/>
            <person name="Venepally P."/>
            <person name="Lorenzi H.A."/>
        </authorList>
    </citation>
    <scope>NUCLEOTIDE SEQUENCE [LARGE SCALE GENOMIC DNA]</scope>
    <source>
        <strain evidence="2 3">Bb-Ger1</strain>
    </source>
</reference>
<dbReference type="GeneID" id="40306652"/>
<feature type="compositionally biased region" description="Basic and acidic residues" evidence="1">
    <location>
        <begin position="1387"/>
        <end position="1407"/>
    </location>
</feature>
<evidence type="ECO:0000313" key="3">
    <source>
        <dbReference type="Proteomes" id="UP000224006"/>
    </source>
</evidence>
<evidence type="ECO:0008006" key="4">
    <source>
        <dbReference type="Google" id="ProtNLM"/>
    </source>
</evidence>
<dbReference type="Proteomes" id="UP000224006">
    <property type="component" value="Chromosome X"/>
</dbReference>
<feature type="compositionally biased region" description="Basic and acidic residues" evidence="1">
    <location>
        <begin position="1917"/>
        <end position="1927"/>
    </location>
</feature>
<organism evidence="2 3">
    <name type="scientific">Besnoitia besnoiti</name>
    <name type="common">Apicomplexan protozoan</name>
    <dbReference type="NCBI Taxonomy" id="94643"/>
    <lineage>
        <taxon>Eukaryota</taxon>
        <taxon>Sar</taxon>
        <taxon>Alveolata</taxon>
        <taxon>Apicomplexa</taxon>
        <taxon>Conoidasida</taxon>
        <taxon>Coccidia</taxon>
        <taxon>Eucoccidiorida</taxon>
        <taxon>Eimeriorina</taxon>
        <taxon>Sarcocystidae</taxon>
        <taxon>Besnoitia</taxon>
    </lineage>
</organism>
<evidence type="ECO:0000256" key="1">
    <source>
        <dbReference type="SAM" id="MobiDB-lite"/>
    </source>
</evidence>
<evidence type="ECO:0000313" key="2">
    <source>
        <dbReference type="EMBL" id="PFH32273.1"/>
    </source>
</evidence>
<dbReference type="KEGG" id="bbes:BESB_015910"/>
<feature type="compositionally biased region" description="Gly residues" evidence="1">
    <location>
        <begin position="113"/>
        <end position="122"/>
    </location>
</feature>
<feature type="compositionally biased region" description="Basic and acidic residues" evidence="1">
    <location>
        <begin position="1956"/>
        <end position="1966"/>
    </location>
</feature>
<sequence>MAARGSFACPPSEGQQYATSAAFAPLSPLPPSCVSPTCGAPASLFSLTSGASSSAATIQQSSADGNASGPSTPLSGIVSFLGRHDVSSPWSGVPLPIGRSLPPQSASMQTTGLGTGEGGAAGGTTSPQGSVSSSAYCATPGLPCGGSTTPSFAPFQLPQPLQPLGSALVPTDLGQVYGSAPLNSTTIPGPSSGPQGPGLAQGTFSGCSGGSERGVIGPMNPAGAVISPIPLQASGVPVSRHFDVRRPAPFDLAKFDRRDPHIHFYLPVDCPHSRRCSDGCCPLAHTKLEKIFHPIVYKTQTCQMSLSSRCEYYSKCAFYHTDKDRLEAEFAWRLWEHRWSSWRQQVDQILGLHNKLEKEIKRKVEGILKIRMPRQQPIQRQQLRQLTLEAHAAALGQSIAGRRGSQARQPATVPTSEHHSHSQQRLTQCLQTQQHLLSPVVHHTARSVSASQGVQGLSSIPPSSLQIDQGAQAASVGLQIHASPSAVPQRQSSSDASWLWVAEGACQPDLRRSGIEAQGTYGASPSLRDIGTGPLSGVHTMGKSDTLLYSLDSGDPSASSRNRPGFHDSQGQRIGTSEAESGAGGRSREPAEFCCLGPSTPMHMMSGDQENRIARGFDAFAISSGVSVTRGAARRPSGTDLSGLSQRQGSLGAEAVIDFAASTGRDTLEDMSPIAAKQYAALRSQAVSRSGIDESQFHAGSIDSLFQGSGGVDVPTRSGGRHGEEETLRCPSPGSTVAFPSFAAARHAERDMSLRETLHFGTVQMSPVQGIPGTWTAGGTRAGGTLQCAPRSVQLHSHQSVSRESAAEERTSSSSSSISLISGDAFSMSSPAMSGGGSSRGDRGGTDGVAGVHSKTGKSVKADTARPENVKKSEGKDASEGKQGRLAVDEQRQAQGEARYGQERQQRDAASRQGDADYYESAPAFHTSGSHAVLPGRQPENLTLSAALREDLDVQQHHAPYSAHGAGAALPTAASDYAPYTLLDFCFLDEDNESSPGFRTLGSGADGRSSYFRANVDGQSGAPVGPSGGASLPTESLVSRGEEGGRTATADGEEGRVDRGDAGAGGRISGVGGGRPKREELSQSGFATLLDPEFPPLNSPPPFASRIGTGEEGNYDVEGERTAGRRATSTAVFDLEAPQFYWLPQAAGQRSSEALPEANHAVAPSPVVESERKDTFAYAPQPARGSESSCSKFSLLAPGFCGSGVDAFREEVALRQRLSGSSSRTSAFLAPSHRQQESSVLQGIYKSEDGASTDSPGASRARSLEARGQMLQAGLPCSTEPEQLVDFTERMKSARAAVSGAGFQAAASERYKENFAVIYHSPSIPEMSQPVRLNEQRLATRLPQRETHIDDAAGLPETEEAQKEGFGYICRPVQHQRSIQGDAQLGDGRDEKTEELSEEREREKEDNGGSGRDVLGQPTDTVAKCSRTEAEKDSEPGDLRAVPSFISEFAAQPCGTAAAALDKDHSPDVKLRGAAQGDRSRRSTVASIMDPSSRCSTSSTGFEDFLPRGDNSSAVFGFPSRANSFSAGGIAGLPRFSRSSDCVSPFCLRHASRALDSLSVAISTSSECMDATSPASNSGLGFLTSVPEEGRVGRSEGLCGSEAEFGEEARAKPTGKATRSPRAADVPGRDTEAAVSGAEMPACVRVQPGLPAGVQGSDEQARCETGNVVREEGKQDVQDDIETKRGDLLAGRAEDTVDERHVSSRHRSLEGYVGGQEHSDKCSQCVYYQHLTEQLKGMLSTTMEEVQRLRCRTGSLRRDGEGEKVALSRLERDLFPASGLLLEETSLISCPDADVTKASLVFPTSSLSSVHSSRKTAFFSIVPVQEGEPPVAGAGGGTVDEGGAVIQSADKCGITGQPASNEMSAEGRVYGEHHVGDRAGGVRTRPKAPPGCGRVEEEDMRQAASVSPVTMPPAAHPRVDSVREGERLGGFLGSQEGASDTAEVKTQEHIGASSDTEGKAKDEKPVEQTGGTQAGLGEAPARGRAAIPKESANFKGSAPRGVTGDLLAARGTSATERPAGQDVCAGGPNVCSGLQAIENVSSATSAGASGHASREENSNRVKGRDVLSKETDTARRETQGGDRGQGGMTADTM</sequence>
<feature type="region of interest" description="Disordered" evidence="1">
    <location>
        <begin position="708"/>
        <end position="734"/>
    </location>
</feature>